<dbReference type="AlphaFoldDB" id="A0A8K0TH86"/>
<dbReference type="PANTHER" id="PTHR47332">
    <property type="entry name" value="SET DOMAIN-CONTAINING PROTEIN 5"/>
    <property type="match status" value="1"/>
</dbReference>
<organism evidence="4 5">
    <name type="scientific">Plectosphaerella cucumerina</name>
    <dbReference type="NCBI Taxonomy" id="40658"/>
    <lineage>
        <taxon>Eukaryota</taxon>
        <taxon>Fungi</taxon>
        <taxon>Dikarya</taxon>
        <taxon>Ascomycota</taxon>
        <taxon>Pezizomycotina</taxon>
        <taxon>Sordariomycetes</taxon>
        <taxon>Hypocreomycetidae</taxon>
        <taxon>Glomerellales</taxon>
        <taxon>Plectosphaerellaceae</taxon>
        <taxon>Plectosphaerella</taxon>
    </lineage>
</organism>
<feature type="compositionally biased region" description="Polar residues" evidence="1">
    <location>
        <begin position="67"/>
        <end position="78"/>
    </location>
</feature>
<dbReference type="PROSITE" id="PS50280">
    <property type="entry name" value="SET"/>
    <property type="match status" value="1"/>
</dbReference>
<dbReference type="EMBL" id="JAGPXD010000003">
    <property type="protein sequence ID" value="KAH7362440.1"/>
    <property type="molecule type" value="Genomic_DNA"/>
</dbReference>
<feature type="region of interest" description="Disordered" evidence="1">
    <location>
        <begin position="61"/>
        <end position="83"/>
    </location>
</feature>
<dbReference type="Proteomes" id="UP000813385">
    <property type="component" value="Unassembled WGS sequence"/>
</dbReference>
<keyword evidence="2" id="KW-0732">Signal</keyword>
<dbReference type="InterPro" id="IPR046341">
    <property type="entry name" value="SET_dom_sf"/>
</dbReference>
<evidence type="ECO:0000256" key="2">
    <source>
        <dbReference type="SAM" id="SignalP"/>
    </source>
</evidence>
<feature type="domain" description="SET" evidence="3">
    <location>
        <begin position="141"/>
        <end position="289"/>
    </location>
</feature>
<proteinExistence type="predicted"/>
<evidence type="ECO:0000256" key="1">
    <source>
        <dbReference type="SAM" id="MobiDB-lite"/>
    </source>
</evidence>
<dbReference type="OrthoDB" id="1028014at2759"/>
<keyword evidence="5" id="KW-1185">Reference proteome</keyword>
<gene>
    <name evidence="4" type="ORF">B0T11DRAFT_318140</name>
</gene>
<dbReference type="Gene3D" id="2.170.270.10">
    <property type="entry name" value="SET domain"/>
    <property type="match status" value="1"/>
</dbReference>
<comment type="caution">
    <text evidence="4">The sequence shown here is derived from an EMBL/GenBank/DDBJ whole genome shotgun (WGS) entry which is preliminary data.</text>
</comment>
<protein>
    <recommendedName>
        <fullName evidence="3">SET domain-containing protein</fullName>
    </recommendedName>
</protein>
<dbReference type="Pfam" id="PF00856">
    <property type="entry name" value="SET"/>
    <property type="match status" value="1"/>
</dbReference>
<dbReference type="SUPFAM" id="SSF82199">
    <property type="entry name" value="SET domain"/>
    <property type="match status" value="1"/>
</dbReference>
<dbReference type="InterPro" id="IPR001214">
    <property type="entry name" value="SET_dom"/>
</dbReference>
<feature type="chain" id="PRO_5035431609" description="SET domain-containing protein" evidence="2">
    <location>
        <begin position="22"/>
        <end position="430"/>
    </location>
</feature>
<name>A0A8K0TH86_9PEZI</name>
<dbReference type="CDD" id="cd20071">
    <property type="entry name" value="SET_SMYD"/>
    <property type="match status" value="1"/>
</dbReference>
<sequence length="430" mass="47040">MLLDILTVLGVMAAGHQGALADPSAGLLRQPPPQMGLSDVCPWSPLSAVAATCGGRLAREQARLDTPATSRQNQTETATEAPKSAWVGGKRCAGVFCLWANREYAGGRGIVVITDPLNLEKVKQREAGLIALQAARDTLPPPSYDIQTVGDKGLGLVANKSLGRGDDLMAHAPVLLVHRTFVEQFPTSKKHPILDYVPTLMPSTTRRLFVRQKGHFGGHKITDILTTNSFQMDLGGDSDGHHYGNFPEVSRFNHDCRPNAVFRIGEDMVHRTTVIRDVAPGEELTISYLDPMGQRASRRKRAKAAWGFECTCSQCSASEEAAEASDARLREIDALEKKLSDFQQKVTLDMVERYIGLFRTERLEAKMFGAYTTAALNCNLLGKEKMAREYALLAVQAGLLENGPGAADVTAMRELAADPRKHFTWSRRLS</sequence>
<feature type="signal peptide" evidence="2">
    <location>
        <begin position="1"/>
        <end position="21"/>
    </location>
</feature>
<dbReference type="PANTHER" id="PTHR47332:SF6">
    <property type="entry name" value="SET DOMAIN-CONTAINING PROTEIN"/>
    <property type="match status" value="1"/>
</dbReference>
<evidence type="ECO:0000313" key="5">
    <source>
        <dbReference type="Proteomes" id="UP000813385"/>
    </source>
</evidence>
<dbReference type="InterPro" id="IPR053185">
    <property type="entry name" value="SET_domain_protein"/>
</dbReference>
<evidence type="ECO:0000259" key="3">
    <source>
        <dbReference type="PROSITE" id="PS50280"/>
    </source>
</evidence>
<accession>A0A8K0TH86</accession>
<evidence type="ECO:0000313" key="4">
    <source>
        <dbReference type="EMBL" id="KAH7362440.1"/>
    </source>
</evidence>
<reference evidence="4" key="1">
    <citation type="journal article" date="2021" name="Nat. Commun.">
        <title>Genetic determinants of endophytism in the Arabidopsis root mycobiome.</title>
        <authorList>
            <person name="Mesny F."/>
            <person name="Miyauchi S."/>
            <person name="Thiergart T."/>
            <person name="Pickel B."/>
            <person name="Atanasova L."/>
            <person name="Karlsson M."/>
            <person name="Huettel B."/>
            <person name="Barry K.W."/>
            <person name="Haridas S."/>
            <person name="Chen C."/>
            <person name="Bauer D."/>
            <person name="Andreopoulos W."/>
            <person name="Pangilinan J."/>
            <person name="LaButti K."/>
            <person name="Riley R."/>
            <person name="Lipzen A."/>
            <person name="Clum A."/>
            <person name="Drula E."/>
            <person name="Henrissat B."/>
            <person name="Kohler A."/>
            <person name="Grigoriev I.V."/>
            <person name="Martin F.M."/>
            <person name="Hacquard S."/>
        </authorList>
    </citation>
    <scope>NUCLEOTIDE SEQUENCE</scope>
    <source>
        <strain evidence="4">MPI-CAGE-AT-0016</strain>
    </source>
</reference>